<evidence type="ECO:0000256" key="1">
    <source>
        <dbReference type="SAM" id="MobiDB-lite"/>
    </source>
</evidence>
<reference evidence="2" key="1">
    <citation type="submission" date="2014-09" db="EMBL/GenBank/DDBJ databases">
        <authorList>
            <person name="Magalhaes I.L.F."/>
            <person name="Oliveira U."/>
            <person name="Santos F.R."/>
            <person name="Vidigal T.H.D.A."/>
            <person name="Brescovit A.D."/>
            <person name="Santos A.J."/>
        </authorList>
    </citation>
    <scope>NUCLEOTIDE SEQUENCE</scope>
    <source>
        <tissue evidence="2">Shoot tissue taken approximately 20 cm above the soil surface</tissue>
    </source>
</reference>
<feature type="region of interest" description="Disordered" evidence="1">
    <location>
        <begin position="41"/>
        <end position="65"/>
    </location>
</feature>
<evidence type="ECO:0000313" key="2">
    <source>
        <dbReference type="EMBL" id="JAD69925.1"/>
    </source>
</evidence>
<organism evidence="2">
    <name type="scientific">Arundo donax</name>
    <name type="common">Giant reed</name>
    <name type="synonym">Donax arundinaceus</name>
    <dbReference type="NCBI Taxonomy" id="35708"/>
    <lineage>
        <taxon>Eukaryota</taxon>
        <taxon>Viridiplantae</taxon>
        <taxon>Streptophyta</taxon>
        <taxon>Embryophyta</taxon>
        <taxon>Tracheophyta</taxon>
        <taxon>Spermatophyta</taxon>
        <taxon>Magnoliopsida</taxon>
        <taxon>Liliopsida</taxon>
        <taxon>Poales</taxon>
        <taxon>Poaceae</taxon>
        <taxon>PACMAD clade</taxon>
        <taxon>Arundinoideae</taxon>
        <taxon>Arundineae</taxon>
        <taxon>Arundo</taxon>
    </lineage>
</organism>
<proteinExistence type="predicted"/>
<protein>
    <submittedName>
        <fullName evidence="2">Uncharacterized protein</fullName>
    </submittedName>
</protein>
<name>A0A0A9C940_ARUDO</name>
<reference evidence="2" key="2">
    <citation type="journal article" date="2015" name="Data Brief">
        <title>Shoot transcriptome of the giant reed, Arundo donax.</title>
        <authorList>
            <person name="Barrero R.A."/>
            <person name="Guerrero F.D."/>
            <person name="Moolhuijzen P."/>
            <person name="Goolsby J.A."/>
            <person name="Tidwell J."/>
            <person name="Bellgard S.E."/>
            <person name="Bellgard M.I."/>
        </authorList>
    </citation>
    <scope>NUCLEOTIDE SEQUENCE</scope>
    <source>
        <tissue evidence="2">Shoot tissue taken approximately 20 cm above the soil surface</tissue>
    </source>
</reference>
<dbReference type="EMBL" id="GBRH01227970">
    <property type="protein sequence ID" value="JAD69925.1"/>
    <property type="molecule type" value="Transcribed_RNA"/>
</dbReference>
<sequence length="65" mass="7639">MDRSYLTRTCRSCPRELVRYQKEPTTLNHTNTQNVIIHNPQRTREELPEEDEIASALLSSIPTRK</sequence>
<accession>A0A0A9C940</accession>
<dbReference type="AlphaFoldDB" id="A0A0A9C940"/>